<keyword evidence="2" id="KW-1185">Reference proteome</keyword>
<dbReference type="AlphaFoldDB" id="A0A7M2WSK9"/>
<name>A0A7M2WSK9_9BACT</name>
<proteinExistence type="predicted"/>
<accession>A0A7M2WSK9</accession>
<dbReference type="EMBL" id="CP063458">
    <property type="protein sequence ID" value="QOV88515.1"/>
    <property type="molecule type" value="Genomic_DNA"/>
</dbReference>
<gene>
    <name evidence="1" type="ORF">IPV69_20050</name>
</gene>
<dbReference type="Proteomes" id="UP000593765">
    <property type="component" value="Chromosome"/>
</dbReference>
<evidence type="ECO:0000313" key="2">
    <source>
        <dbReference type="Proteomes" id="UP000593765"/>
    </source>
</evidence>
<dbReference type="KEGG" id="hbs:IPV69_20050"/>
<reference evidence="1 2" key="1">
    <citation type="submission" date="2020-10" db="EMBL/GenBank/DDBJ databases">
        <title>Wide distribution of Phycisphaera-like planctomycetes from WD2101 soil group in peatlands and genome analysis of the first cultivated representative.</title>
        <authorList>
            <person name="Dedysh S.N."/>
            <person name="Beletsky A.V."/>
            <person name="Ivanova A."/>
            <person name="Kulichevskaya I.S."/>
            <person name="Suzina N.E."/>
            <person name="Philippov D.A."/>
            <person name="Rakitin A.L."/>
            <person name="Mardanov A.V."/>
            <person name="Ravin N.V."/>
        </authorList>
    </citation>
    <scope>NUCLEOTIDE SEQUENCE [LARGE SCALE GENOMIC DNA]</scope>
    <source>
        <strain evidence="1 2">M1803</strain>
    </source>
</reference>
<sequence>MQYAHRFTDEQIVEALKAVAAQGVGRDVAGDKIQPPNLCAFYNNLPRPERDRLLGLVYKPTAKK</sequence>
<dbReference type="RefSeq" id="WP_206291501.1">
    <property type="nucleotide sequence ID" value="NZ_CP063458.1"/>
</dbReference>
<evidence type="ECO:0000313" key="1">
    <source>
        <dbReference type="EMBL" id="QOV88515.1"/>
    </source>
</evidence>
<organism evidence="1 2">
    <name type="scientific">Humisphaera borealis</name>
    <dbReference type="NCBI Taxonomy" id="2807512"/>
    <lineage>
        <taxon>Bacteria</taxon>
        <taxon>Pseudomonadati</taxon>
        <taxon>Planctomycetota</taxon>
        <taxon>Phycisphaerae</taxon>
        <taxon>Tepidisphaerales</taxon>
        <taxon>Tepidisphaeraceae</taxon>
        <taxon>Humisphaera</taxon>
    </lineage>
</organism>
<protein>
    <submittedName>
        <fullName evidence="1">Uncharacterized protein</fullName>
    </submittedName>
</protein>